<feature type="chain" id="PRO_5018143165" evidence="7">
    <location>
        <begin position="27"/>
        <end position="363"/>
    </location>
</feature>
<dbReference type="OrthoDB" id="8963224at2759"/>
<feature type="compositionally biased region" description="Basic residues" evidence="5">
    <location>
        <begin position="350"/>
        <end position="363"/>
    </location>
</feature>
<evidence type="ECO:0000256" key="3">
    <source>
        <dbReference type="ARBA" id="ARBA00023136"/>
    </source>
</evidence>
<keyword evidence="4" id="KW-0325">Glycoprotein</keyword>
<feature type="compositionally biased region" description="Polar residues" evidence="5">
    <location>
        <begin position="322"/>
        <end position="341"/>
    </location>
</feature>
<dbReference type="InterPro" id="IPR007110">
    <property type="entry name" value="Ig-like_dom"/>
</dbReference>
<accession>A0A3P8US69</accession>
<reference evidence="9" key="3">
    <citation type="submission" date="2025-09" db="UniProtKB">
        <authorList>
            <consortium name="Ensembl"/>
        </authorList>
    </citation>
    <scope>IDENTIFICATION</scope>
</reference>
<dbReference type="InterPro" id="IPR013783">
    <property type="entry name" value="Ig-like_fold"/>
</dbReference>
<organism evidence="9 10">
    <name type="scientific">Cynoglossus semilaevis</name>
    <name type="common">Tongue sole</name>
    <dbReference type="NCBI Taxonomy" id="244447"/>
    <lineage>
        <taxon>Eukaryota</taxon>
        <taxon>Metazoa</taxon>
        <taxon>Chordata</taxon>
        <taxon>Craniata</taxon>
        <taxon>Vertebrata</taxon>
        <taxon>Euteleostomi</taxon>
        <taxon>Actinopterygii</taxon>
        <taxon>Neopterygii</taxon>
        <taxon>Teleostei</taxon>
        <taxon>Neoteleostei</taxon>
        <taxon>Acanthomorphata</taxon>
        <taxon>Carangaria</taxon>
        <taxon>Pleuronectiformes</taxon>
        <taxon>Pleuronectoidei</taxon>
        <taxon>Cynoglossidae</taxon>
        <taxon>Cynoglossinae</taxon>
        <taxon>Cynoglossus</taxon>
    </lineage>
</organism>
<proteinExistence type="predicted"/>
<evidence type="ECO:0000256" key="6">
    <source>
        <dbReference type="SAM" id="Phobius"/>
    </source>
</evidence>
<dbReference type="SUPFAM" id="SSF48726">
    <property type="entry name" value="Immunoglobulin"/>
    <property type="match status" value="2"/>
</dbReference>
<dbReference type="PANTHER" id="PTHR12080">
    <property type="entry name" value="SIGNALING LYMPHOCYTIC ACTIVATION MOLECULE"/>
    <property type="match status" value="1"/>
</dbReference>
<feature type="region of interest" description="Disordered" evidence="5">
    <location>
        <begin position="259"/>
        <end position="363"/>
    </location>
</feature>
<dbReference type="KEGG" id="csem:103389317"/>
<evidence type="ECO:0000256" key="2">
    <source>
        <dbReference type="ARBA" id="ARBA00022729"/>
    </source>
</evidence>
<dbReference type="PROSITE" id="PS50835">
    <property type="entry name" value="IG_LIKE"/>
    <property type="match status" value="1"/>
</dbReference>
<dbReference type="AlphaFoldDB" id="A0A3P8US69"/>
<sequence length="363" mass="40979">MKMAAVSEITLLLLGCSILFFTGVQSSCNAYAAKGETYVVVLGHQLQKSDILKWKHRNKVIVERKSNFKFSLGSEDDIYQNGSLKLRNVNANHSGNYEPVVFTEHGVRIPNLKSVDLCVLDPVPEPEVTHDCMSIKQVSKVKFTCTVAQKNDIKFEWLQNNKLLHQGPTLTLDIKDTGSLSCRVFNNASAKFSKPVTHSCHQSIIPETVFGISIWIFVGTGAGVVVLLMFVVIICCVQVRRRKRKLQILEEEDLRLRSTNCDKQQQQGHVHHHTNNPNRPHNHHLHHNQRQPYHQPTGRPAPRQPHPKQRPSRAPDPPYAGPQSSPRRSAQANTPANTGSDQLHPPLPQPRRKSPRTPRVREL</sequence>
<feature type="transmembrane region" description="Helical" evidence="6">
    <location>
        <begin position="212"/>
        <end position="237"/>
    </location>
</feature>
<evidence type="ECO:0000256" key="4">
    <source>
        <dbReference type="ARBA" id="ARBA00023180"/>
    </source>
</evidence>
<dbReference type="GeneTree" id="ENSGT00950000183302"/>
<evidence type="ECO:0000313" key="10">
    <source>
        <dbReference type="Proteomes" id="UP000265120"/>
    </source>
</evidence>
<dbReference type="InterPro" id="IPR015631">
    <property type="entry name" value="CD2/SLAM_rcpt"/>
</dbReference>
<dbReference type="PANTHER" id="PTHR12080:SF134">
    <property type="entry name" value="CD48 ANTIGEN"/>
    <property type="match status" value="1"/>
</dbReference>
<keyword evidence="6" id="KW-0812">Transmembrane</keyword>
<feature type="compositionally biased region" description="Polar residues" evidence="5">
    <location>
        <begin position="259"/>
        <end position="268"/>
    </location>
</feature>
<name>A0A3P8US69_CYNSE</name>
<keyword evidence="10" id="KW-1185">Reference proteome</keyword>
<keyword evidence="3 6" id="KW-0472">Membrane</keyword>
<dbReference type="OMA" id="DIPNFQM"/>
<evidence type="ECO:0000259" key="8">
    <source>
        <dbReference type="PROSITE" id="PS50835"/>
    </source>
</evidence>
<reference evidence="9 10" key="1">
    <citation type="journal article" date="2014" name="Nat. Genet.">
        <title>Whole-genome sequence of a flatfish provides insights into ZW sex chromosome evolution and adaptation to a benthic lifestyle.</title>
        <authorList>
            <person name="Chen S."/>
            <person name="Zhang G."/>
            <person name="Shao C."/>
            <person name="Huang Q."/>
            <person name="Liu G."/>
            <person name="Zhang P."/>
            <person name="Song W."/>
            <person name="An N."/>
            <person name="Chalopin D."/>
            <person name="Volff J.N."/>
            <person name="Hong Y."/>
            <person name="Li Q."/>
            <person name="Sha Z."/>
            <person name="Zhou H."/>
            <person name="Xie M."/>
            <person name="Yu Q."/>
            <person name="Liu Y."/>
            <person name="Xiang H."/>
            <person name="Wang N."/>
            <person name="Wu K."/>
            <person name="Yang C."/>
            <person name="Zhou Q."/>
            <person name="Liao X."/>
            <person name="Yang L."/>
            <person name="Hu Q."/>
            <person name="Zhang J."/>
            <person name="Meng L."/>
            <person name="Jin L."/>
            <person name="Tian Y."/>
            <person name="Lian J."/>
            <person name="Yang J."/>
            <person name="Miao G."/>
            <person name="Liu S."/>
            <person name="Liang Z."/>
            <person name="Yan F."/>
            <person name="Li Y."/>
            <person name="Sun B."/>
            <person name="Zhang H."/>
            <person name="Zhang J."/>
            <person name="Zhu Y."/>
            <person name="Du M."/>
            <person name="Zhao Y."/>
            <person name="Schartl M."/>
            <person name="Tang Q."/>
            <person name="Wang J."/>
        </authorList>
    </citation>
    <scope>NUCLEOTIDE SEQUENCE</scope>
</reference>
<feature type="signal peptide" evidence="7">
    <location>
        <begin position="1"/>
        <end position="26"/>
    </location>
</feature>
<dbReference type="RefSeq" id="XP_008322908.1">
    <property type="nucleotide sequence ID" value="XM_008324686.3"/>
</dbReference>
<dbReference type="GeneID" id="103389317"/>
<dbReference type="GO" id="GO:0016020">
    <property type="term" value="C:membrane"/>
    <property type="evidence" value="ECO:0007669"/>
    <property type="project" value="UniProtKB-SubCell"/>
</dbReference>
<reference evidence="9" key="2">
    <citation type="submission" date="2025-08" db="UniProtKB">
        <authorList>
            <consortium name="Ensembl"/>
        </authorList>
    </citation>
    <scope>IDENTIFICATION</scope>
</reference>
<dbReference type="Gene3D" id="2.60.40.10">
    <property type="entry name" value="Immunoglobulins"/>
    <property type="match status" value="2"/>
</dbReference>
<keyword evidence="6" id="KW-1133">Transmembrane helix</keyword>
<evidence type="ECO:0000256" key="7">
    <source>
        <dbReference type="SAM" id="SignalP"/>
    </source>
</evidence>
<protein>
    <submittedName>
        <fullName evidence="9">T-cell surface antigen CD2-like</fullName>
    </submittedName>
</protein>
<evidence type="ECO:0000256" key="5">
    <source>
        <dbReference type="SAM" id="MobiDB-lite"/>
    </source>
</evidence>
<comment type="subcellular location">
    <subcellularLocation>
        <location evidence="1">Membrane</location>
    </subcellularLocation>
</comment>
<dbReference type="STRING" id="244447.ENSCSEP00000003551"/>
<dbReference type="Proteomes" id="UP000265120">
    <property type="component" value="Chromosome 14"/>
</dbReference>
<evidence type="ECO:0000313" key="9">
    <source>
        <dbReference type="Ensembl" id="ENSCSEP00000003551.1"/>
    </source>
</evidence>
<dbReference type="InterPro" id="IPR036179">
    <property type="entry name" value="Ig-like_dom_sf"/>
</dbReference>
<feature type="domain" description="Ig-like" evidence="8">
    <location>
        <begin position="124"/>
        <end position="197"/>
    </location>
</feature>
<keyword evidence="2 7" id="KW-0732">Signal</keyword>
<dbReference type="Ensembl" id="ENSCSET00000003597.1">
    <property type="protein sequence ID" value="ENSCSEP00000003551.1"/>
    <property type="gene ID" value="ENSCSEG00000002333.1"/>
</dbReference>
<dbReference type="InParanoid" id="A0A3P8US69"/>
<evidence type="ECO:0000256" key="1">
    <source>
        <dbReference type="ARBA" id="ARBA00004370"/>
    </source>
</evidence>
<feature type="compositionally biased region" description="Basic residues" evidence="5">
    <location>
        <begin position="269"/>
        <end position="289"/>
    </location>
</feature>